<organism evidence="1 2">
    <name type="scientific">Paracoccus salipaludis</name>
    <dbReference type="NCBI Taxonomy" id="2032623"/>
    <lineage>
        <taxon>Bacteria</taxon>
        <taxon>Pseudomonadati</taxon>
        <taxon>Pseudomonadota</taxon>
        <taxon>Alphaproteobacteria</taxon>
        <taxon>Rhodobacterales</taxon>
        <taxon>Paracoccaceae</taxon>
        <taxon>Paracoccus</taxon>
    </lineage>
</organism>
<proteinExistence type="predicted"/>
<name>A0A2A2GPG7_9RHOB</name>
<dbReference type="AlphaFoldDB" id="A0A2A2GPG7"/>
<protein>
    <submittedName>
        <fullName evidence="1">Uncharacterized protein</fullName>
    </submittedName>
</protein>
<accession>A0A2A2GPG7</accession>
<reference evidence="1 2" key="1">
    <citation type="submission" date="2017-09" db="EMBL/GenBank/DDBJ databases">
        <title>Paracoccus alkalisoli sp. nov., isolated from saline alkaline soil.</title>
        <authorList>
            <person name="Dong X."/>
            <person name="Zhang G."/>
        </authorList>
    </citation>
    <scope>NUCLEOTIDE SEQUENCE [LARGE SCALE GENOMIC DNA]</scope>
    <source>
        <strain evidence="1 2">WN007</strain>
    </source>
</reference>
<dbReference type="EMBL" id="NSJZ01000001">
    <property type="protein sequence ID" value="PAU98919.1"/>
    <property type="molecule type" value="Genomic_DNA"/>
</dbReference>
<dbReference type="Proteomes" id="UP000218023">
    <property type="component" value="Unassembled WGS sequence"/>
</dbReference>
<gene>
    <name evidence="1" type="ORF">CK240_01945</name>
</gene>
<keyword evidence="2" id="KW-1185">Reference proteome</keyword>
<sequence length="88" mass="9880">MTWLGTEEWAGAKNRSVFIRRRRSIARSCRRNGEDDPLGAPVRAHRFPRKLQPSVAFDLAALQTAELLHRLLQVNCVTPIVRTASATA</sequence>
<comment type="caution">
    <text evidence="1">The sequence shown here is derived from an EMBL/GenBank/DDBJ whole genome shotgun (WGS) entry which is preliminary data.</text>
</comment>
<evidence type="ECO:0000313" key="2">
    <source>
        <dbReference type="Proteomes" id="UP000218023"/>
    </source>
</evidence>
<evidence type="ECO:0000313" key="1">
    <source>
        <dbReference type="EMBL" id="PAU98919.1"/>
    </source>
</evidence>